<dbReference type="InterPro" id="IPR013760">
    <property type="entry name" value="Topo_IIA-like_dom_sf"/>
</dbReference>
<evidence type="ECO:0000256" key="1">
    <source>
        <dbReference type="ARBA" id="ARBA00000185"/>
    </source>
</evidence>
<evidence type="ECO:0000259" key="11">
    <source>
        <dbReference type="PROSITE" id="PS52040"/>
    </source>
</evidence>
<dbReference type="GO" id="GO:0005524">
    <property type="term" value="F:ATP binding"/>
    <property type="evidence" value="ECO:0007669"/>
    <property type="project" value="UniProtKB-KW"/>
</dbReference>
<dbReference type="OrthoDB" id="2392at10239"/>
<accession>A0A068J702</accession>
<dbReference type="Proteomes" id="UP000201461">
    <property type="component" value="Segment"/>
</dbReference>
<keyword evidence="8 9" id="KW-0413">Isomerase</keyword>
<comment type="cofactor">
    <cofactor evidence="2">
        <name>Mg(2+)</name>
        <dbReference type="ChEBI" id="CHEBI:18420"/>
    </cofactor>
</comment>
<keyword evidence="7 9" id="KW-0238">DNA-binding</keyword>
<dbReference type="KEGG" id="vg:15926784"/>
<evidence type="ECO:0000313" key="13">
    <source>
        <dbReference type="Proteomes" id="UP000201461"/>
    </source>
</evidence>
<dbReference type="GO" id="GO:0003918">
    <property type="term" value="F:DNA topoisomerase type II (double strand cut, ATP-hydrolyzing) activity"/>
    <property type="evidence" value="ECO:0007669"/>
    <property type="project" value="UniProtKB-EC"/>
</dbReference>
<keyword evidence="6 9" id="KW-0799">Topoisomerase</keyword>
<evidence type="ECO:0000256" key="4">
    <source>
        <dbReference type="ARBA" id="ARBA00022741"/>
    </source>
</evidence>
<protein>
    <recommendedName>
        <fullName evidence="3">DNA topoisomerase (ATP-hydrolyzing)</fullName>
        <ecNumber evidence="3">5.6.2.2</ecNumber>
    </recommendedName>
</protein>
<reference evidence="12 13" key="1">
    <citation type="journal article" date="2014" name="Genome Biol. Evol.">
        <title>Composite Conserved Promoter-Terminator Motifs (PeSLs) that Mediate Modular Shuffling in the Diverse T4-Like Myoviruses.</title>
        <authorList>
            <person name="Comeau A.M."/>
            <person name="Arbiol C."/>
            <person name="Krisch H.M."/>
        </authorList>
    </citation>
    <scope>NUCLEOTIDE SEQUENCE [LARGE SCALE GENOMIC DNA]</scope>
</reference>
<evidence type="ECO:0000256" key="7">
    <source>
        <dbReference type="ARBA" id="ARBA00023125"/>
    </source>
</evidence>
<evidence type="ECO:0000256" key="9">
    <source>
        <dbReference type="PROSITE-ProRule" id="PRU01384"/>
    </source>
</evidence>
<organism evidence="12 13">
    <name type="scientific">Vibrio phage nt-1</name>
    <dbReference type="NCBI Taxonomy" id="115992"/>
    <lineage>
        <taxon>Viruses</taxon>
        <taxon>Duplodnaviria</taxon>
        <taxon>Heunggongvirae</taxon>
        <taxon>Uroviricota</taxon>
        <taxon>Caudoviricetes</taxon>
        <taxon>Pantevenvirales</taxon>
        <taxon>Straboviridae</taxon>
        <taxon>Mylasvirus</taxon>
        <taxon>Mylasvirus persius</taxon>
    </lineage>
</organism>
<keyword evidence="10" id="KW-0175">Coiled coil</keyword>
<evidence type="ECO:0000256" key="5">
    <source>
        <dbReference type="ARBA" id="ARBA00022840"/>
    </source>
</evidence>
<dbReference type="Gene3D" id="1.10.268.10">
    <property type="entry name" value="Topoisomerase, domain 3"/>
    <property type="match status" value="1"/>
</dbReference>
<dbReference type="Gene3D" id="3.30.1360.40">
    <property type="match status" value="1"/>
</dbReference>
<gene>
    <name evidence="12" type="ORF">VPFG_00331</name>
</gene>
<feature type="active site" description="O-(5'-phospho-DNA)-tyrosine intermediate" evidence="9">
    <location>
        <position position="111"/>
    </location>
</feature>
<keyword evidence="4" id="KW-0547">Nucleotide-binding</keyword>
<dbReference type="EC" id="5.6.2.2" evidence="3"/>
<dbReference type="GO" id="GO:0000819">
    <property type="term" value="P:sister chromatid segregation"/>
    <property type="evidence" value="ECO:0007669"/>
    <property type="project" value="TreeGrafter"/>
</dbReference>
<keyword evidence="5" id="KW-0067">ATP-binding</keyword>
<dbReference type="GeneID" id="15926784"/>
<evidence type="ECO:0000256" key="2">
    <source>
        <dbReference type="ARBA" id="ARBA00001946"/>
    </source>
</evidence>
<dbReference type="GO" id="GO:0003677">
    <property type="term" value="F:DNA binding"/>
    <property type="evidence" value="ECO:0007669"/>
    <property type="project" value="UniProtKB-UniRule"/>
</dbReference>
<sequence>MQRTLSSIVNCEALEYAMYTIENRAIANGIDGLKPVHRFVLYNVIKDAATSFDKVAALGSSVSKIGYNHGETAAQDALALMAAEWTNNVPIIQGRGNFGSRMVKESASARYVYAKLHENFDKYFKDIHLSPVHRDVEHIPPQFYVPVLPMILMNGIFGVATGFACNILPHDPEWVKKAVLECIAGKEISEPVIKFPEFRGKIEKLEHNKYAQIGTVEISGLTAVVTEIPTGFDHSKYITELDKLVEKGKISSYVDETSDTFQFRVRFKRGAKMSEESVIKTLKLQSNFTQNINVTDENYQIRHFDDVRELVKWFVDFRMSFLPKRIDDAQKRTEKRSSLACAKVEFIKKVISGDIVLFGKKRAEVSAELKENELFKEHVNDLLNMSVDKMTDDEIARLEKDAEAAQKELTYWQNTTVQKEFIKDIKAL</sequence>
<dbReference type="Pfam" id="PF00521">
    <property type="entry name" value="DNA_topoisoIV"/>
    <property type="match status" value="1"/>
</dbReference>
<dbReference type="SUPFAM" id="SSF56719">
    <property type="entry name" value="Type II DNA topoisomerase"/>
    <property type="match status" value="1"/>
</dbReference>
<dbReference type="EMBL" id="HQ317393">
    <property type="protein sequence ID" value="AIE13779.1"/>
    <property type="molecule type" value="Genomic_DNA"/>
</dbReference>
<dbReference type="Gene3D" id="3.90.199.10">
    <property type="entry name" value="Topoisomerase II, domain 5"/>
    <property type="match status" value="1"/>
</dbReference>
<evidence type="ECO:0000256" key="6">
    <source>
        <dbReference type="ARBA" id="ARBA00023029"/>
    </source>
</evidence>
<dbReference type="GO" id="GO:0006265">
    <property type="term" value="P:DNA topological change"/>
    <property type="evidence" value="ECO:0007669"/>
    <property type="project" value="UniProtKB-UniRule"/>
</dbReference>
<evidence type="ECO:0000256" key="10">
    <source>
        <dbReference type="SAM" id="Coils"/>
    </source>
</evidence>
<comment type="catalytic activity">
    <reaction evidence="1 9">
        <text>ATP-dependent breakage, passage and rejoining of double-stranded DNA.</text>
        <dbReference type="EC" id="5.6.2.2"/>
    </reaction>
</comment>
<feature type="domain" description="Topo IIA-type catalytic" evidence="11">
    <location>
        <begin position="26"/>
        <end position="425"/>
    </location>
</feature>
<dbReference type="InterPro" id="IPR013757">
    <property type="entry name" value="Topo_IIA_A_a_sf"/>
</dbReference>
<dbReference type="RefSeq" id="YP_009046840.1">
    <property type="nucleotide sequence ID" value="NC_021529.2"/>
</dbReference>
<dbReference type="InterPro" id="IPR050634">
    <property type="entry name" value="DNA_Topoisomerase_II"/>
</dbReference>
<keyword evidence="13" id="KW-1185">Reference proteome</keyword>
<dbReference type="InterPro" id="IPR002205">
    <property type="entry name" value="Topo_IIA_dom_A"/>
</dbReference>
<dbReference type="PROSITE" id="PS52040">
    <property type="entry name" value="TOPO_IIA"/>
    <property type="match status" value="1"/>
</dbReference>
<name>A0A068J702_9CAUD</name>
<dbReference type="SMART" id="SM00434">
    <property type="entry name" value="TOP4c"/>
    <property type="match status" value="1"/>
</dbReference>
<feature type="coiled-coil region" evidence="10">
    <location>
        <begin position="388"/>
        <end position="415"/>
    </location>
</feature>
<dbReference type="InterPro" id="IPR013758">
    <property type="entry name" value="Topo_IIA_A/C_ab"/>
</dbReference>
<proteinExistence type="predicted"/>
<evidence type="ECO:0000313" key="12">
    <source>
        <dbReference type="EMBL" id="AIE13779.1"/>
    </source>
</evidence>
<dbReference type="PANTHER" id="PTHR10169:SF38">
    <property type="entry name" value="DNA TOPOISOMERASE 2"/>
    <property type="match status" value="1"/>
</dbReference>
<evidence type="ECO:0000256" key="3">
    <source>
        <dbReference type="ARBA" id="ARBA00012895"/>
    </source>
</evidence>
<dbReference type="PANTHER" id="PTHR10169">
    <property type="entry name" value="DNA TOPOISOMERASE/GYRASE"/>
    <property type="match status" value="1"/>
</dbReference>
<evidence type="ECO:0000256" key="8">
    <source>
        <dbReference type="ARBA" id="ARBA00023235"/>
    </source>
</evidence>